<gene>
    <name evidence="1" type="ORF">GCM10022289_29000</name>
</gene>
<sequence length="195" mass="22471">MKKEEKEIETFCPASQGDWRAWLAENHVSKQSVWLVYHKIKSSVPSISWRQAVDEALCFGWIDSKARSIDAQTFMQFFCKRKPNSVWSKINKAKVERLISEGLMTTAGFDSIEKAKQNGSWTILDDVEELKIPKDLAFAFKIHRGSKPFFISLSKSVQQGILQWLVLAKKPETRQKRINEIALLAGQKLKLVQFR</sequence>
<protein>
    <submittedName>
        <fullName evidence="1">YdeI/OmpD-associated family protein</fullName>
    </submittedName>
</protein>
<dbReference type="EMBL" id="BAABBY010000007">
    <property type="protein sequence ID" value="GAA4207096.1"/>
    <property type="molecule type" value="Genomic_DNA"/>
</dbReference>
<dbReference type="Pfam" id="PF13376">
    <property type="entry name" value="OmdA"/>
    <property type="match status" value="1"/>
</dbReference>
<keyword evidence="2" id="KW-1185">Reference proteome</keyword>
<dbReference type="Proteomes" id="UP001501772">
    <property type="component" value="Unassembled WGS sequence"/>
</dbReference>
<accession>A0ABP8BHN1</accession>
<proteinExistence type="predicted"/>
<evidence type="ECO:0000313" key="2">
    <source>
        <dbReference type="Proteomes" id="UP001501772"/>
    </source>
</evidence>
<organism evidence="1 2">
    <name type="scientific">Pedobacter jeongneungensis</name>
    <dbReference type="NCBI Taxonomy" id="947309"/>
    <lineage>
        <taxon>Bacteria</taxon>
        <taxon>Pseudomonadati</taxon>
        <taxon>Bacteroidota</taxon>
        <taxon>Sphingobacteriia</taxon>
        <taxon>Sphingobacteriales</taxon>
        <taxon>Sphingobacteriaceae</taxon>
        <taxon>Pedobacter</taxon>
    </lineage>
</organism>
<dbReference type="RefSeq" id="WP_344852173.1">
    <property type="nucleotide sequence ID" value="NZ_BAABBY010000007.1"/>
</dbReference>
<reference evidence="2" key="1">
    <citation type="journal article" date="2019" name="Int. J. Syst. Evol. Microbiol.">
        <title>The Global Catalogue of Microorganisms (GCM) 10K type strain sequencing project: providing services to taxonomists for standard genome sequencing and annotation.</title>
        <authorList>
            <consortium name="The Broad Institute Genomics Platform"/>
            <consortium name="The Broad Institute Genome Sequencing Center for Infectious Disease"/>
            <person name="Wu L."/>
            <person name="Ma J."/>
        </authorList>
    </citation>
    <scope>NUCLEOTIDE SEQUENCE [LARGE SCALE GENOMIC DNA]</scope>
    <source>
        <strain evidence="2">JCM 17626</strain>
    </source>
</reference>
<evidence type="ECO:0000313" key="1">
    <source>
        <dbReference type="EMBL" id="GAA4207096.1"/>
    </source>
</evidence>
<comment type="caution">
    <text evidence="1">The sequence shown here is derived from an EMBL/GenBank/DDBJ whole genome shotgun (WGS) entry which is preliminary data.</text>
</comment>
<name>A0ABP8BHN1_9SPHI</name>